<feature type="region of interest" description="Disordered" evidence="1">
    <location>
        <begin position="269"/>
        <end position="297"/>
    </location>
</feature>
<feature type="non-terminal residue" evidence="2">
    <location>
        <position position="297"/>
    </location>
</feature>
<reference evidence="2 3" key="1">
    <citation type="submission" date="2024-02" db="EMBL/GenBank/DDBJ databases">
        <title>A draft genome for the cacao thread blight pathogen Marasmius crinis-equi.</title>
        <authorList>
            <person name="Cohen S.P."/>
            <person name="Baruah I.K."/>
            <person name="Amoako-Attah I."/>
            <person name="Bukari Y."/>
            <person name="Meinhardt L.W."/>
            <person name="Bailey B.A."/>
        </authorList>
    </citation>
    <scope>NUCLEOTIDE SEQUENCE [LARGE SCALE GENOMIC DNA]</scope>
    <source>
        <strain evidence="2 3">GH-76</strain>
    </source>
</reference>
<sequence length="297" mass="33016">MPDNNGPCLHCSGCEGFESDSDSSETDRNRVPCKNCYCKRKDHDKTDPKTRKKKPGVKNLFDGITAKKDPKEMKDMLLSANKEAVDGLKSKNKKTAGKKEKAAQPKDEPPVYRLKEIYMNINGTRVETDPDGNKILVPRVKEPPTRRDVVEAVQKGHAVQSRTGIALPIDGSFEDFNSILEELLPKPFQYFKDTWDKTCPPYVFATIEGRPRAEMRLYQNVVTPSVAEVEAISVGPAGKGFASNKLYLVTRRRIPADVVAGWSTNSIIDDHDTTEDDLPDSEETENKKASASAGTKE</sequence>
<protein>
    <submittedName>
        <fullName evidence="2">Uncharacterized protein</fullName>
    </submittedName>
</protein>
<feature type="compositionally biased region" description="Basic and acidic residues" evidence="1">
    <location>
        <begin position="65"/>
        <end position="75"/>
    </location>
</feature>
<feature type="compositionally biased region" description="Basic and acidic residues" evidence="1">
    <location>
        <begin position="39"/>
        <end position="49"/>
    </location>
</feature>
<feature type="compositionally biased region" description="Basic and acidic residues" evidence="1">
    <location>
        <begin position="97"/>
        <end position="107"/>
    </location>
</feature>
<comment type="caution">
    <text evidence="2">The sequence shown here is derived from an EMBL/GenBank/DDBJ whole genome shotgun (WGS) entry which is preliminary data.</text>
</comment>
<name>A0ABR3EJ21_9AGAR</name>
<keyword evidence="3" id="KW-1185">Reference proteome</keyword>
<dbReference type="Proteomes" id="UP001465976">
    <property type="component" value="Unassembled WGS sequence"/>
</dbReference>
<feature type="region of interest" description="Disordered" evidence="1">
    <location>
        <begin position="39"/>
        <end position="107"/>
    </location>
</feature>
<organism evidence="2 3">
    <name type="scientific">Marasmius crinis-equi</name>
    <dbReference type="NCBI Taxonomy" id="585013"/>
    <lineage>
        <taxon>Eukaryota</taxon>
        <taxon>Fungi</taxon>
        <taxon>Dikarya</taxon>
        <taxon>Basidiomycota</taxon>
        <taxon>Agaricomycotina</taxon>
        <taxon>Agaricomycetes</taxon>
        <taxon>Agaricomycetidae</taxon>
        <taxon>Agaricales</taxon>
        <taxon>Marasmiineae</taxon>
        <taxon>Marasmiaceae</taxon>
        <taxon>Marasmius</taxon>
    </lineage>
</organism>
<accession>A0ABR3EJ21</accession>
<gene>
    <name evidence="2" type="ORF">V5O48_019223</name>
</gene>
<proteinExistence type="predicted"/>
<feature type="compositionally biased region" description="Acidic residues" evidence="1">
    <location>
        <begin position="272"/>
        <end position="283"/>
    </location>
</feature>
<dbReference type="EMBL" id="JBAHYK010004363">
    <property type="protein sequence ID" value="KAL0562855.1"/>
    <property type="molecule type" value="Genomic_DNA"/>
</dbReference>
<evidence type="ECO:0000256" key="1">
    <source>
        <dbReference type="SAM" id="MobiDB-lite"/>
    </source>
</evidence>
<evidence type="ECO:0000313" key="3">
    <source>
        <dbReference type="Proteomes" id="UP001465976"/>
    </source>
</evidence>
<evidence type="ECO:0000313" key="2">
    <source>
        <dbReference type="EMBL" id="KAL0562855.1"/>
    </source>
</evidence>